<proteinExistence type="predicted"/>
<dbReference type="EMBL" id="WTYS01000001">
    <property type="protein sequence ID" value="MXO55539.1"/>
    <property type="molecule type" value="Genomic_DNA"/>
</dbReference>
<dbReference type="RefSeq" id="WP_160596851.1">
    <property type="nucleotide sequence ID" value="NZ_WTYS01000001.1"/>
</dbReference>
<protein>
    <submittedName>
        <fullName evidence="1">Uncharacterized protein</fullName>
    </submittedName>
</protein>
<name>A0A6I4SIM4_9SPHN</name>
<dbReference type="OrthoDB" id="2559672at2"/>
<keyword evidence="2" id="KW-1185">Reference proteome</keyword>
<dbReference type="AlphaFoldDB" id="A0A6I4SIM4"/>
<reference evidence="1 2" key="1">
    <citation type="submission" date="2019-12" db="EMBL/GenBank/DDBJ databases">
        <title>Genomic-based taxomic classification of the family Erythrobacteraceae.</title>
        <authorList>
            <person name="Xu L."/>
        </authorList>
    </citation>
    <scope>NUCLEOTIDE SEQUENCE [LARGE SCALE GENOMIC DNA]</scope>
    <source>
        <strain evidence="1 2">JCM 17802</strain>
    </source>
</reference>
<organism evidence="1 2">
    <name type="scientific">Pontixanthobacter gangjinensis</name>
    <dbReference type="NCBI Taxonomy" id="1028742"/>
    <lineage>
        <taxon>Bacteria</taxon>
        <taxon>Pseudomonadati</taxon>
        <taxon>Pseudomonadota</taxon>
        <taxon>Alphaproteobacteria</taxon>
        <taxon>Sphingomonadales</taxon>
        <taxon>Erythrobacteraceae</taxon>
        <taxon>Pontixanthobacter</taxon>
    </lineage>
</organism>
<evidence type="ECO:0000313" key="1">
    <source>
        <dbReference type="EMBL" id="MXO55539.1"/>
    </source>
</evidence>
<evidence type="ECO:0000313" key="2">
    <source>
        <dbReference type="Proteomes" id="UP000468943"/>
    </source>
</evidence>
<sequence>MGKPADNYPNTVSNERKAEIFSHFATLAGHLLDVADFLLDPSLGWFGAIDRFYFDQSHFVKDCEEFLGVQQSQYAVMGHPVIVGCMRERARVRGSAAKTLDEPEHEPGEP</sequence>
<comment type="caution">
    <text evidence="1">The sequence shown here is derived from an EMBL/GenBank/DDBJ whole genome shotgun (WGS) entry which is preliminary data.</text>
</comment>
<gene>
    <name evidence="1" type="ORF">GRI36_01455</name>
</gene>
<accession>A0A6I4SIM4</accession>
<dbReference type="Proteomes" id="UP000468943">
    <property type="component" value="Unassembled WGS sequence"/>
</dbReference>